<evidence type="ECO:0000313" key="1">
    <source>
        <dbReference type="EMBL" id="WAH43489.1"/>
    </source>
</evidence>
<accession>A0ABY6ZKM9</accession>
<name>A0ABY6ZKM9_9BACL</name>
<reference evidence="1" key="1">
    <citation type="submission" date="2022-08" db="EMBL/GenBank/DDBJ databases">
        <title>Alicyclobacillus fastidiosus DSM 17978, complete genome.</title>
        <authorList>
            <person name="Wang Q."/>
            <person name="Cai R."/>
            <person name="Wang Z."/>
        </authorList>
    </citation>
    <scope>NUCLEOTIDE SEQUENCE</scope>
    <source>
        <strain evidence="1">DSM 17978</strain>
    </source>
</reference>
<organism evidence="1 2">
    <name type="scientific">Alicyclobacillus fastidiosus</name>
    <dbReference type="NCBI Taxonomy" id="392011"/>
    <lineage>
        <taxon>Bacteria</taxon>
        <taxon>Bacillati</taxon>
        <taxon>Bacillota</taxon>
        <taxon>Bacilli</taxon>
        <taxon>Bacillales</taxon>
        <taxon>Alicyclobacillaceae</taxon>
        <taxon>Alicyclobacillus</taxon>
    </lineage>
</organism>
<evidence type="ECO:0000313" key="2">
    <source>
        <dbReference type="Proteomes" id="UP001164761"/>
    </source>
</evidence>
<dbReference type="EMBL" id="CP104067">
    <property type="protein sequence ID" value="WAH43489.1"/>
    <property type="molecule type" value="Genomic_DNA"/>
</dbReference>
<sequence>MHENPDTNVVIVAYRPLPGHEEETRALLNKHVPTLRTNGLITEQETLLLQSQDGTFLEIFEWNGPEAAKKAHENAQVRETWGEMEKILEITTLSTLPEANKRFAPFRRG</sequence>
<gene>
    <name evidence="1" type="ORF">NZD89_08950</name>
</gene>
<proteinExistence type="predicted"/>
<dbReference type="InterPro" id="IPR011008">
    <property type="entry name" value="Dimeric_a/b-barrel"/>
</dbReference>
<keyword evidence="2" id="KW-1185">Reference proteome</keyword>
<protein>
    <recommendedName>
        <fullName evidence="3">ABM domain-containing protein</fullName>
    </recommendedName>
</protein>
<evidence type="ECO:0008006" key="3">
    <source>
        <dbReference type="Google" id="ProtNLM"/>
    </source>
</evidence>
<dbReference type="Proteomes" id="UP001164761">
    <property type="component" value="Chromosome"/>
</dbReference>
<dbReference type="RefSeq" id="WP_268007372.1">
    <property type="nucleotide sequence ID" value="NZ_CP104067.1"/>
</dbReference>
<dbReference type="SUPFAM" id="SSF54909">
    <property type="entry name" value="Dimeric alpha+beta barrel"/>
    <property type="match status" value="1"/>
</dbReference>